<keyword evidence="5" id="KW-0597">Phosphoprotein</keyword>
<evidence type="ECO:0000256" key="14">
    <source>
        <dbReference type="SAM" id="Phobius"/>
    </source>
</evidence>
<dbReference type="PIRSF" id="PIRSF036431">
    <property type="entry name" value="STHK_DctB"/>
    <property type="match status" value="1"/>
</dbReference>
<evidence type="ECO:0000313" key="16">
    <source>
        <dbReference type="EMBL" id="ANY18617.1"/>
    </source>
</evidence>
<keyword evidence="10" id="KW-0067">ATP-binding</keyword>
<dbReference type="SUPFAM" id="SSF55874">
    <property type="entry name" value="ATPase domain of HSP90 chaperone/DNA topoisomerase II/histidine kinase"/>
    <property type="match status" value="1"/>
</dbReference>
<feature type="domain" description="Histidine kinase" evidence="15">
    <location>
        <begin position="354"/>
        <end position="562"/>
    </location>
</feature>
<evidence type="ECO:0000256" key="13">
    <source>
        <dbReference type="ARBA" id="ARBA00023136"/>
    </source>
</evidence>
<evidence type="ECO:0000256" key="6">
    <source>
        <dbReference type="ARBA" id="ARBA00022679"/>
    </source>
</evidence>
<dbReference type="CDD" id="cd00082">
    <property type="entry name" value="HisKA"/>
    <property type="match status" value="1"/>
</dbReference>
<dbReference type="AlphaFoldDB" id="A0A1B2A8X2"/>
<dbReference type="PROSITE" id="PS50109">
    <property type="entry name" value="HIS_KIN"/>
    <property type="match status" value="1"/>
</dbReference>
<dbReference type="Pfam" id="PF02518">
    <property type="entry name" value="HATPase_c"/>
    <property type="match status" value="1"/>
</dbReference>
<evidence type="ECO:0000256" key="11">
    <source>
        <dbReference type="ARBA" id="ARBA00022989"/>
    </source>
</evidence>
<dbReference type="InterPro" id="IPR003594">
    <property type="entry name" value="HATPase_dom"/>
</dbReference>
<keyword evidence="11 14" id="KW-1133">Transmembrane helix</keyword>
<comment type="catalytic activity">
    <reaction evidence="1">
        <text>ATP + protein L-histidine = ADP + protein N-phospho-L-histidine.</text>
        <dbReference type="EC" id="2.7.13.3"/>
    </reaction>
</comment>
<keyword evidence="6 16" id="KW-0808">Transferase</keyword>
<dbReference type="CDD" id="cd00075">
    <property type="entry name" value="HATPase"/>
    <property type="match status" value="1"/>
</dbReference>
<dbReference type="Gene3D" id="6.10.250.3020">
    <property type="match status" value="1"/>
</dbReference>
<dbReference type="SUPFAM" id="SSF103190">
    <property type="entry name" value="Sensory domain-like"/>
    <property type="match status" value="1"/>
</dbReference>
<dbReference type="PATRIC" id="fig|692370.5.peg.85"/>
<dbReference type="SUPFAM" id="SSF47384">
    <property type="entry name" value="Homodimeric domain of signal transducing histidine kinase"/>
    <property type="match status" value="1"/>
</dbReference>
<evidence type="ECO:0000256" key="1">
    <source>
        <dbReference type="ARBA" id="ARBA00000085"/>
    </source>
</evidence>
<feature type="transmembrane region" description="Helical" evidence="14">
    <location>
        <begin position="297"/>
        <end position="316"/>
    </location>
</feature>
<dbReference type="InterPro" id="IPR004358">
    <property type="entry name" value="Sig_transdc_His_kin-like_C"/>
</dbReference>
<keyword evidence="9" id="KW-0418">Kinase</keyword>
<gene>
    <name evidence="16" type="primary">dctB_1</name>
    <name evidence="16" type="ORF">A6F68_00081</name>
</gene>
<accession>A0A1B2A8X2</accession>
<dbReference type="KEGG" id="ado:A6F68_00081"/>
<dbReference type="EMBL" id="CP016591">
    <property type="protein sequence ID" value="ANY18617.1"/>
    <property type="molecule type" value="Genomic_DNA"/>
</dbReference>
<dbReference type="EC" id="2.7.13.3" evidence="3"/>
<organism evidence="16 17">
    <name type="scientific">Tsuneonella dongtanensis</name>
    <dbReference type="NCBI Taxonomy" id="692370"/>
    <lineage>
        <taxon>Bacteria</taxon>
        <taxon>Pseudomonadati</taxon>
        <taxon>Pseudomonadota</taxon>
        <taxon>Alphaproteobacteria</taxon>
        <taxon>Sphingomonadales</taxon>
        <taxon>Erythrobacteraceae</taxon>
        <taxon>Tsuneonella</taxon>
    </lineage>
</organism>
<dbReference type="Pfam" id="PF00512">
    <property type="entry name" value="HisKA"/>
    <property type="match status" value="1"/>
</dbReference>
<evidence type="ECO:0000256" key="8">
    <source>
        <dbReference type="ARBA" id="ARBA00022741"/>
    </source>
</evidence>
<evidence type="ECO:0000313" key="17">
    <source>
        <dbReference type="Proteomes" id="UP000092932"/>
    </source>
</evidence>
<dbReference type="PANTHER" id="PTHR43065:SF46">
    <property type="entry name" value="C4-DICARBOXYLATE TRANSPORT SENSOR PROTEIN DCTB"/>
    <property type="match status" value="1"/>
</dbReference>
<keyword evidence="13 14" id="KW-0472">Membrane</keyword>
<dbReference type="InterPro" id="IPR003661">
    <property type="entry name" value="HisK_dim/P_dom"/>
</dbReference>
<dbReference type="GO" id="GO:0005524">
    <property type="term" value="F:ATP binding"/>
    <property type="evidence" value="ECO:0007669"/>
    <property type="project" value="UniProtKB-KW"/>
</dbReference>
<keyword evidence="12" id="KW-0902">Two-component regulatory system</keyword>
<dbReference type="InterPro" id="IPR036097">
    <property type="entry name" value="HisK_dim/P_sf"/>
</dbReference>
<dbReference type="InterPro" id="IPR017055">
    <property type="entry name" value="Sig_transdc_His_kinase_DctB"/>
</dbReference>
<dbReference type="OrthoDB" id="9789238at2"/>
<proteinExistence type="predicted"/>
<dbReference type="Gene3D" id="1.10.287.130">
    <property type="match status" value="1"/>
</dbReference>
<protein>
    <recommendedName>
        <fullName evidence="3">histidine kinase</fullName>
        <ecNumber evidence="3">2.7.13.3</ecNumber>
    </recommendedName>
</protein>
<evidence type="ECO:0000256" key="5">
    <source>
        <dbReference type="ARBA" id="ARBA00022553"/>
    </source>
</evidence>
<name>A0A1B2A8X2_9SPHN</name>
<evidence type="ECO:0000256" key="10">
    <source>
        <dbReference type="ARBA" id="ARBA00022840"/>
    </source>
</evidence>
<keyword evidence="4" id="KW-1003">Cell membrane</keyword>
<evidence type="ECO:0000256" key="3">
    <source>
        <dbReference type="ARBA" id="ARBA00012438"/>
    </source>
</evidence>
<evidence type="ECO:0000256" key="4">
    <source>
        <dbReference type="ARBA" id="ARBA00022475"/>
    </source>
</evidence>
<dbReference type="PRINTS" id="PR00344">
    <property type="entry name" value="BCTRLSENSOR"/>
</dbReference>
<evidence type="ECO:0000256" key="7">
    <source>
        <dbReference type="ARBA" id="ARBA00022692"/>
    </source>
</evidence>
<dbReference type="Proteomes" id="UP000092932">
    <property type="component" value="Chromosome"/>
</dbReference>
<dbReference type="SMART" id="SM00388">
    <property type="entry name" value="HisKA"/>
    <property type="match status" value="1"/>
</dbReference>
<dbReference type="PANTHER" id="PTHR43065">
    <property type="entry name" value="SENSOR HISTIDINE KINASE"/>
    <property type="match status" value="1"/>
</dbReference>
<evidence type="ECO:0000256" key="2">
    <source>
        <dbReference type="ARBA" id="ARBA00004651"/>
    </source>
</evidence>
<dbReference type="InterPro" id="IPR005467">
    <property type="entry name" value="His_kinase_dom"/>
</dbReference>
<dbReference type="CDD" id="cd12914">
    <property type="entry name" value="PDC1_DGC_like"/>
    <property type="match status" value="1"/>
</dbReference>
<dbReference type="Pfam" id="PF02743">
    <property type="entry name" value="dCache_1"/>
    <property type="match status" value="1"/>
</dbReference>
<keyword evidence="17" id="KW-1185">Reference proteome</keyword>
<dbReference type="GO" id="GO:0000155">
    <property type="term" value="F:phosphorelay sensor kinase activity"/>
    <property type="evidence" value="ECO:0007669"/>
    <property type="project" value="InterPro"/>
</dbReference>
<comment type="subcellular location">
    <subcellularLocation>
        <location evidence="2">Cell membrane</location>
        <topology evidence="2">Multi-pass membrane protein</topology>
    </subcellularLocation>
</comment>
<sequence>MQVLRPLWTWISRHTGLVVGGLAVVALSAIALIVIDRFERASALSQTRAVAAGDAEILAGGLRSELDKFSLVPRVLAEDPQVGALLDGTRAEVPRLNRRLEQVARQTGAAAIYLMDADGHTLAASNWNLPTSFVGSNYGFRDYFRDALRAGSATQFALGTVSRRPGLYIAQRVEAAGKTIGVVAVKVEFTELEADWRSATLGAFVTDGDGIVLITSDPAWRFRATRAIDYEARNRQSDLQLYGVARFDRLAEPAGDGQLVSTPLEIGANTILPRGWTINLLVDPAPQVAAAVATGRLALLSVLVAFGLLVGIAILLRRRREARTNALVAERTATLREQLTQANRLATLGQVSAGIGHEIRQPVGAVRVFAETGEKLLAKGMVEEARTNFARIVELADRIGVVTGELLSFSRRGTRAPRVMPIGQAIDGALLLLRDRIERLDIALERPLPGVAAIEVRGEHVRLEQVLVNLLQNALDAAGHAGRVAISVEADGANCRVTVADDGPGVPAGVRETLFHPFATTKDQGIGLGLVISRDIMRELGGDLEYSEGASGACFIMTIPRA</sequence>
<keyword evidence="8" id="KW-0547">Nucleotide-binding</keyword>
<evidence type="ECO:0000259" key="15">
    <source>
        <dbReference type="PROSITE" id="PS50109"/>
    </source>
</evidence>
<dbReference type="InterPro" id="IPR036890">
    <property type="entry name" value="HATPase_C_sf"/>
</dbReference>
<dbReference type="Gene3D" id="3.30.565.10">
    <property type="entry name" value="Histidine kinase-like ATPase, C-terminal domain"/>
    <property type="match status" value="1"/>
</dbReference>
<dbReference type="STRING" id="692370.A6F68_00081"/>
<keyword evidence="7 14" id="KW-0812">Transmembrane</keyword>
<dbReference type="GO" id="GO:0005886">
    <property type="term" value="C:plasma membrane"/>
    <property type="evidence" value="ECO:0007669"/>
    <property type="project" value="UniProtKB-SubCell"/>
</dbReference>
<evidence type="ECO:0000256" key="9">
    <source>
        <dbReference type="ARBA" id="ARBA00022777"/>
    </source>
</evidence>
<dbReference type="InterPro" id="IPR029151">
    <property type="entry name" value="Sensor-like_sf"/>
</dbReference>
<dbReference type="SMART" id="SM00387">
    <property type="entry name" value="HATPase_c"/>
    <property type="match status" value="1"/>
</dbReference>
<dbReference type="InterPro" id="IPR033479">
    <property type="entry name" value="dCache_1"/>
</dbReference>
<dbReference type="Gene3D" id="3.30.450.20">
    <property type="entry name" value="PAS domain"/>
    <property type="match status" value="2"/>
</dbReference>
<evidence type="ECO:0000256" key="12">
    <source>
        <dbReference type="ARBA" id="ARBA00023012"/>
    </source>
</evidence>
<reference evidence="16 17" key="1">
    <citation type="submission" date="2016-07" db="EMBL/GenBank/DDBJ databases">
        <title>Complete genome sequence of Altererythrobacter dongtanensis KCTC 22672, a type strain with esterase isolated from tidal flat.</title>
        <authorList>
            <person name="Cheng H."/>
            <person name="Wu Y.-H."/>
            <person name="Zhou P."/>
            <person name="Huo Y.-Y."/>
            <person name="Wang C.-S."/>
            <person name="Xu X.-W."/>
        </authorList>
    </citation>
    <scope>NUCLEOTIDE SEQUENCE [LARGE SCALE GENOMIC DNA]</scope>
    <source>
        <strain evidence="16 17">KCTC 22672</strain>
    </source>
</reference>